<dbReference type="InterPro" id="IPR048003">
    <property type="entry name" value="FBXO8_F-box"/>
</dbReference>
<evidence type="ECO:0000313" key="4">
    <source>
        <dbReference type="Proteomes" id="UP000271974"/>
    </source>
</evidence>
<dbReference type="Pfam" id="PF12937">
    <property type="entry name" value="F-box-like"/>
    <property type="match status" value="1"/>
</dbReference>
<organism evidence="3 4">
    <name type="scientific">Elysia chlorotica</name>
    <name type="common">Eastern emerald elysia</name>
    <name type="synonym">Sea slug</name>
    <dbReference type="NCBI Taxonomy" id="188477"/>
    <lineage>
        <taxon>Eukaryota</taxon>
        <taxon>Metazoa</taxon>
        <taxon>Spiralia</taxon>
        <taxon>Lophotrochozoa</taxon>
        <taxon>Mollusca</taxon>
        <taxon>Gastropoda</taxon>
        <taxon>Heterobranchia</taxon>
        <taxon>Euthyneura</taxon>
        <taxon>Panpulmonata</taxon>
        <taxon>Sacoglossa</taxon>
        <taxon>Placobranchoidea</taxon>
        <taxon>Plakobranchidae</taxon>
        <taxon>Elysia</taxon>
    </lineage>
</organism>
<dbReference type="OrthoDB" id="430364at2759"/>
<dbReference type="GO" id="GO:0032012">
    <property type="term" value="P:regulation of ARF protein signal transduction"/>
    <property type="evidence" value="ECO:0007669"/>
    <property type="project" value="InterPro"/>
</dbReference>
<comment type="caution">
    <text evidence="3">The sequence shown here is derived from an EMBL/GenBank/DDBJ whole genome shotgun (WGS) entry which is preliminary data.</text>
</comment>
<dbReference type="EMBL" id="RQTK01000166">
    <property type="protein sequence ID" value="RUS85542.1"/>
    <property type="molecule type" value="Genomic_DNA"/>
</dbReference>
<name>A0A3S1BD43_ELYCH</name>
<dbReference type="CDD" id="cd00171">
    <property type="entry name" value="Sec7"/>
    <property type="match status" value="1"/>
</dbReference>
<dbReference type="InterPro" id="IPR023394">
    <property type="entry name" value="Sec7_C_sf"/>
</dbReference>
<dbReference type="InterPro" id="IPR036047">
    <property type="entry name" value="F-box-like_dom_sf"/>
</dbReference>
<dbReference type="CDD" id="cd22088">
    <property type="entry name" value="F-box_FBXO8"/>
    <property type="match status" value="1"/>
</dbReference>
<sequence length="305" mass="34566">MGQVLRRLQEVGIRPQDFLGFPIQDFARWDERETTTQQPRGSTIPAVALSTGFPDLANLPPELGLEVLSHLNATDLCLASCVWSQLANDELLWQSLCRSCWGSVSVYRHGRTAQFSYKQLFMLLDEACLTFNSDPFAGIGYLTSKGILEDRPIEIARFLHTTKRLWPNKKLEFLQQRTDVLECLVQLQNFQNQFLPNALRKFFKEVSAPQERGTTLTIMIENFSERFCTCNPKLGLGKDAVFVLCFSLIMLSVDLCSPHVKNKMSKREFIKNTCRAVAELSGDLAGHMYDNIYLAGHVAPKDFCS</sequence>
<dbReference type="InterPro" id="IPR035999">
    <property type="entry name" value="Sec7_dom_sf"/>
</dbReference>
<dbReference type="PANTHER" id="PTHR10663">
    <property type="entry name" value="GUANYL-NUCLEOTIDE EXCHANGE FACTOR"/>
    <property type="match status" value="1"/>
</dbReference>
<reference evidence="3 4" key="1">
    <citation type="submission" date="2019-01" db="EMBL/GenBank/DDBJ databases">
        <title>A draft genome assembly of the solar-powered sea slug Elysia chlorotica.</title>
        <authorList>
            <person name="Cai H."/>
            <person name="Li Q."/>
            <person name="Fang X."/>
            <person name="Li J."/>
            <person name="Curtis N.E."/>
            <person name="Altenburger A."/>
            <person name="Shibata T."/>
            <person name="Feng M."/>
            <person name="Maeda T."/>
            <person name="Schwartz J.A."/>
            <person name="Shigenobu S."/>
            <person name="Lundholm N."/>
            <person name="Nishiyama T."/>
            <person name="Yang H."/>
            <person name="Hasebe M."/>
            <person name="Li S."/>
            <person name="Pierce S.K."/>
            <person name="Wang J."/>
        </authorList>
    </citation>
    <scope>NUCLEOTIDE SEQUENCE [LARGE SCALE GENOMIC DNA]</scope>
    <source>
        <strain evidence="3">EC2010</strain>
        <tissue evidence="3">Whole organism of an adult</tissue>
    </source>
</reference>
<evidence type="ECO:0000259" key="2">
    <source>
        <dbReference type="PROSITE" id="PS50190"/>
    </source>
</evidence>
<dbReference type="PROSITE" id="PS50190">
    <property type="entry name" value="SEC7"/>
    <property type="match status" value="1"/>
</dbReference>
<dbReference type="InterPro" id="IPR001810">
    <property type="entry name" value="F-box_dom"/>
</dbReference>
<dbReference type="PROSITE" id="PS50181">
    <property type="entry name" value="FBOX"/>
    <property type="match status" value="1"/>
</dbReference>
<dbReference type="Pfam" id="PF01369">
    <property type="entry name" value="Sec7"/>
    <property type="match status" value="1"/>
</dbReference>
<feature type="domain" description="SEC7" evidence="2">
    <location>
        <begin position="113"/>
        <end position="293"/>
    </location>
</feature>
<dbReference type="SUPFAM" id="SSF81383">
    <property type="entry name" value="F-box domain"/>
    <property type="match status" value="1"/>
</dbReference>
<accession>A0A3S1BD43</accession>
<evidence type="ECO:0000259" key="1">
    <source>
        <dbReference type="PROSITE" id="PS50181"/>
    </source>
</evidence>
<dbReference type="PANTHER" id="PTHR10663:SF372">
    <property type="entry name" value="F-BOX ONLY PROTEIN 8"/>
    <property type="match status" value="1"/>
</dbReference>
<dbReference type="Gene3D" id="1.10.220.20">
    <property type="match status" value="1"/>
</dbReference>
<keyword evidence="4" id="KW-1185">Reference proteome</keyword>
<dbReference type="GO" id="GO:0005085">
    <property type="term" value="F:guanyl-nucleotide exchange factor activity"/>
    <property type="evidence" value="ECO:0007669"/>
    <property type="project" value="InterPro"/>
</dbReference>
<protein>
    <recommendedName>
        <fullName evidence="5">SEC7 domain-containing protein</fullName>
    </recommendedName>
</protein>
<dbReference type="Proteomes" id="UP000271974">
    <property type="component" value="Unassembled WGS sequence"/>
</dbReference>
<dbReference type="Gene3D" id="1.10.1000.11">
    <property type="entry name" value="Arf Nucleotide-binding Site Opener,domain 2"/>
    <property type="match status" value="1"/>
</dbReference>
<dbReference type="SUPFAM" id="SSF48425">
    <property type="entry name" value="Sec7 domain"/>
    <property type="match status" value="1"/>
</dbReference>
<gene>
    <name evidence="3" type="ORF">EGW08_006685</name>
</gene>
<dbReference type="SMART" id="SM00222">
    <property type="entry name" value="Sec7"/>
    <property type="match status" value="1"/>
</dbReference>
<proteinExistence type="predicted"/>
<dbReference type="STRING" id="188477.A0A3S1BD43"/>
<dbReference type="AlphaFoldDB" id="A0A3S1BD43"/>
<dbReference type="InterPro" id="IPR000904">
    <property type="entry name" value="Sec7_dom"/>
</dbReference>
<evidence type="ECO:0000313" key="3">
    <source>
        <dbReference type="EMBL" id="RUS85542.1"/>
    </source>
</evidence>
<evidence type="ECO:0008006" key="5">
    <source>
        <dbReference type="Google" id="ProtNLM"/>
    </source>
</evidence>
<dbReference type="Gene3D" id="1.20.1280.50">
    <property type="match status" value="1"/>
</dbReference>
<feature type="domain" description="F-box" evidence="1">
    <location>
        <begin position="53"/>
        <end position="96"/>
    </location>
</feature>